<evidence type="ECO:0000256" key="1">
    <source>
        <dbReference type="SAM" id="SignalP"/>
    </source>
</evidence>
<gene>
    <name evidence="2" type="ORF">TrVE_jg4355</name>
</gene>
<reference evidence="3" key="1">
    <citation type="journal article" date="2023" name="Commun. Biol.">
        <title>Genome analysis of Parmales, the sister group of diatoms, reveals the evolutionary specialization of diatoms from phago-mixotrophs to photoautotrophs.</title>
        <authorList>
            <person name="Ban H."/>
            <person name="Sato S."/>
            <person name="Yoshikawa S."/>
            <person name="Yamada K."/>
            <person name="Nakamura Y."/>
            <person name="Ichinomiya M."/>
            <person name="Sato N."/>
            <person name="Blanc-Mathieu R."/>
            <person name="Endo H."/>
            <person name="Kuwata A."/>
            <person name="Ogata H."/>
        </authorList>
    </citation>
    <scope>NUCLEOTIDE SEQUENCE [LARGE SCALE GENOMIC DNA]</scope>
    <source>
        <strain evidence="3">NIES 3699</strain>
    </source>
</reference>
<sequence length="129" mass="13680">MKYIIFFLLSVAGTLATGGNCKNVCNFQIDNHWDNCLSENCPQNGDIDLCPRGNATTCVCSEACQQCVADLYNECGGCTDKSGYNFDVDVLPVYKSVVDAMGCSGAGIARVAITAMCICLAVTAYSTLC</sequence>
<dbReference type="AlphaFoldDB" id="A0A9W7KYE8"/>
<dbReference type="Proteomes" id="UP001165160">
    <property type="component" value="Unassembled WGS sequence"/>
</dbReference>
<feature type="chain" id="PRO_5040810518" evidence="1">
    <location>
        <begin position="17"/>
        <end position="129"/>
    </location>
</feature>
<evidence type="ECO:0000313" key="3">
    <source>
        <dbReference type="Proteomes" id="UP001165160"/>
    </source>
</evidence>
<proteinExistence type="predicted"/>
<protein>
    <submittedName>
        <fullName evidence="2">Uncharacterized protein</fullName>
    </submittedName>
</protein>
<feature type="signal peptide" evidence="1">
    <location>
        <begin position="1"/>
        <end position="16"/>
    </location>
</feature>
<dbReference type="EMBL" id="BRXX01000533">
    <property type="protein sequence ID" value="GMI15800.1"/>
    <property type="molecule type" value="Genomic_DNA"/>
</dbReference>
<keyword evidence="1" id="KW-0732">Signal</keyword>
<organism evidence="2 3">
    <name type="scientific">Triparma verrucosa</name>
    <dbReference type="NCBI Taxonomy" id="1606542"/>
    <lineage>
        <taxon>Eukaryota</taxon>
        <taxon>Sar</taxon>
        <taxon>Stramenopiles</taxon>
        <taxon>Ochrophyta</taxon>
        <taxon>Bolidophyceae</taxon>
        <taxon>Parmales</taxon>
        <taxon>Triparmaceae</taxon>
        <taxon>Triparma</taxon>
    </lineage>
</organism>
<evidence type="ECO:0000313" key="2">
    <source>
        <dbReference type="EMBL" id="GMI15800.1"/>
    </source>
</evidence>
<accession>A0A9W7KYE8</accession>
<name>A0A9W7KYE8_9STRA</name>
<comment type="caution">
    <text evidence="2">The sequence shown here is derived from an EMBL/GenBank/DDBJ whole genome shotgun (WGS) entry which is preliminary data.</text>
</comment>
<keyword evidence="3" id="KW-1185">Reference proteome</keyword>